<dbReference type="Gene3D" id="2.170.120.12">
    <property type="entry name" value="DNA-directed RNA polymerase, insert domain"/>
    <property type="match status" value="1"/>
</dbReference>
<dbReference type="Gene3D" id="3.30.1360.10">
    <property type="entry name" value="RNA polymerase, RBP11-like subunit"/>
    <property type="match status" value="1"/>
</dbReference>
<dbReference type="HAMAP" id="MF_00320">
    <property type="entry name" value="RNApol_arch_Rpo3"/>
    <property type="match status" value="1"/>
</dbReference>
<dbReference type="GO" id="GO:0005665">
    <property type="term" value="C:RNA polymerase II, core complex"/>
    <property type="evidence" value="ECO:0007669"/>
    <property type="project" value="TreeGrafter"/>
</dbReference>
<dbReference type="SUPFAM" id="SSF56553">
    <property type="entry name" value="Insert subdomain of RNA polymerase alpha subunit"/>
    <property type="match status" value="1"/>
</dbReference>
<evidence type="ECO:0000313" key="9">
    <source>
        <dbReference type="EMBL" id="KAJ1975804.1"/>
    </source>
</evidence>
<dbReference type="PANTHER" id="PTHR11800">
    <property type="entry name" value="DNA-DIRECTED RNA POLYMERASE"/>
    <property type="match status" value="1"/>
</dbReference>
<proteinExistence type="inferred from homology"/>
<dbReference type="OrthoDB" id="270173at2759"/>
<dbReference type="InterPro" id="IPR036643">
    <property type="entry name" value="RNApol_insert_sf"/>
</dbReference>
<dbReference type="CDD" id="cd07031">
    <property type="entry name" value="RNAP_II_RPB3"/>
    <property type="match status" value="1"/>
</dbReference>
<dbReference type="InterPro" id="IPR011262">
    <property type="entry name" value="DNA-dir_RNA_pol_insert"/>
</dbReference>
<organism evidence="9 10">
    <name type="scientific">Dimargaris verticillata</name>
    <dbReference type="NCBI Taxonomy" id="2761393"/>
    <lineage>
        <taxon>Eukaryota</taxon>
        <taxon>Fungi</taxon>
        <taxon>Fungi incertae sedis</taxon>
        <taxon>Zoopagomycota</taxon>
        <taxon>Kickxellomycotina</taxon>
        <taxon>Dimargaritomycetes</taxon>
        <taxon>Dimargaritales</taxon>
        <taxon>Dimargaritaceae</taxon>
        <taxon>Dimargaris</taxon>
    </lineage>
</organism>
<dbReference type="GO" id="GO:0003899">
    <property type="term" value="F:DNA-directed RNA polymerase activity"/>
    <property type="evidence" value="ECO:0007669"/>
    <property type="project" value="InterPro"/>
</dbReference>
<comment type="similarity">
    <text evidence="5">Belongs to the archaeal Rpo3/eukaryotic RPB3 RNA polymerase subunit family.</text>
</comment>
<sequence>MAFNAYDSTLAPGADEPQIHIREITDDVLDFVLSNTDLSVANSLRRAMIAEVPTIAIDIVQIESNTSVLADEFLAHRLGMIPLQSINADRMKYTRDCSCIQACENCTVELTLNVKCTEDRTLEVTSRDLMSSDPKVLPVLSDPDDQGILIVKLRKGQEIKVNCLAKKGVAKEHAKWSPVSAIGFEYDPHNRLRHTHLWVEEDPAIEWPLSHNAVEEPSDAAYDYKAEPNRFYFRVETVGSLPPEQVFTGAVRVLQDKLGTMQIKLKEDDEPENNGFNAMGDPQDGIFNSQDGWNNF</sequence>
<dbReference type="InterPro" id="IPR011263">
    <property type="entry name" value="DNA-dir_RNA_pol_RpoA/D/Rpb3"/>
</dbReference>
<feature type="region of interest" description="Disordered" evidence="7">
    <location>
        <begin position="268"/>
        <end position="296"/>
    </location>
</feature>
<dbReference type="InterPro" id="IPR036603">
    <property type="entry name" value="RBP11-like"/>
</dbReference>
<dbReference type="PANTHER" id="PTHR11800:SF2">
    <property type="entry name" value="DNA-DIRECTED RNA POLYMERASE II SUBUNIT RPB3"/>
    <property type="match status" value="1"/>
</dbReference>
<gene>
    <name evidence="9" type="primary">rpb3</name>
    <name evidence="9" type="ORF">H4R34_004201</name>
</gene>
<evidence type="ECO:0000256" key="7">
    <source>
        <dbReference type="SAM" id="MobiDB-lite"/>
    </source>
</evidence>
<evidence type="ECO:0000256" key="2">
    <source>
        <dbReference type="ARBA" id="ARBA00022478"/>
    </source>
</evidence>
<dbReference type="SUPFAM" id="SSF55257">
    <property type="entry name" value="RBP11-like subunits of RNA polymerase"/>
    <property type="match status" value="1"/>
</dbReference>
<protein>
    <recommendedName>
        <fullName evidence="6">DNA-directed RNA polymerase II subunit RPB3</fullName>
    </recommendedName>
</protein>
<reference evidence="9" key="1">
    <citation type="submission" date="2022-07" db="EMBL/GenBank/DDBJ databases">
        <title>Phylogenomic reconstructions and comparative analyses of Kickxellomycotina fungi.</title>
        <authorList>
            <person name="Reynolds N.K."/>
            <person name="Stajich J.E."/>
            <person name="Barry K."/>
            <person name="Grigoriev I.V."/>
            <person name="Crous P."/>
            <person name="Smith M.E."/>
        </authorList>
    </citation>
    <scope>NUCLEOTIDE SEQUENCE</scope>
    <source>
        <strain evidence="9">RSA 567</strain>
    </source>
</reference>
<dbReference type="FunFam" id="2.170.120.12:FF:000002">
    <property type="entry name" value="DNA-directed RNA polymerase II subunit RPB3"/>
    <property type="match status" value="1"/>
</dbReference>
<dbReference type="GO" id="GO:0003677">
    <property type="term" value="F:DNA binding"/>
    <property type="evidence" value="ECO:0007669"/>
    <property type="project" value="InterPro"/>
</dbReference>
<dbReference type="InterPro" id="IPR001514">
    <property type="entry name" value="DNA-dir_RNA_pol_30-40kDasu_CS"/>
</dbReference>
<accession>A0A9W8AZB0</accession>
<feature type="domain" description="DNA-directed RNA polymerase RpoA/D/Rpb3-type" evidence="8">
    <location>
        <begin position="28"/>
        <end position="264"/>
    </location>
</feature>
<feature type="compositionally biased region" description="Polar residues" evidence="7">
    <location>
        <begin position="286"/>
        <end position="296"/>
    </location>
</feature>
<evidence type="ECO:0000256" key="5">
    <source>
        <dbReference type="ARBA" id="ARBA00025804"/>
    </source>
</evidence>
<name>A0A9W8AZB0_9FUNG</name>
<evidence type="ECO:0000313" key="10">
    <source>
        <dbReference type="Proteomes" id="UP001151582"/>
    </source>
</evidence>
<dbReference type="InterPro" id="IPR050518">
    <property type="entry name" value="Rpo3/RPB3_RNA_Pol_subunit"/>
</dbReference>
<dbReference type="InterPro" id="IPR022842">
    <property type="entry name" value="RNAP_Rpo3/Rpb3/RPAC1"/>
</dbReference>
<keyword evidence="4" id="KW-0539">Nucleus</keyword>
<dbReference type="NCBIfam" id="NF001988">
    <property type="entry name" value="PRK00783.1"/>
    <property type="match status" value="1"/>
</dbReference>
<evidence type="ECO:0000259" key="8">
    <source>
        <dbReference type="SMART" id="SM00662"/>
    </source>
</evidence>
<dbReference type="Proteomes" id="UP001151582">
    <property type="component" value="Unassembled WGS sequence"/>
</dbReference>
<keyword evidence="3" id="KW-0804">Transcription</keyword>
<dbReference type="SMART" id="SM00662">
    <property type="entry name" value="RPOLD"/>
    <property type="match status" value="1"/>
</dbReference>
<comment type="caution">
    <text evidence="9">The sequence shown here is derived from an EMBL/GenBank/DDBJ whole genome shotgun (WGS) entry which is preliminary data.</text>
</comment>
<dbReference type="GO" id="GO:0006366">
    <property type="term" value="P:transcription by RNA polymerase II"/>
    <property type="evidence" value="ECO:0007669"/>
    <property type="project" value="TreeGrafter"/>
</dbReference>
<evidence type="ECO:0000256" key="1">
    <source>
        <dbReference type="ARBA" id="ARBA00004123"/>
    </source>
</evidence>
<dbReference type="EMBL" id="JANBQB010000490">
    <property type="protein sequence ID" value="KAJ1975804.1"/>
    <property type="molecule type" value="Genomic_DNA"/>
</dbReference>
<evidence type="ECO:0000256" key="3">
    <source>
        <dbReference type="ARBA" id="ARBA00023163"/>
    </source>
</evidence>
<keyword evidence="2" id="KW-0240">DNA-directed RNA polymerase</keyword>
<evidence type="ECO:0000256" key="4">
    <source>
        <dbReference type="ARBA" id="ARBA00023242"/>
    </source>
</evidence>
<comment type="subcellular location">
    <subcellularLocation>
        <location evidence="1">Nucleus</location>
    </subcellularLocation>
</comment>
<dbReference type="GO" id="GO:0046983">
    <property type="term" value="F:protein dimerization activity"/>
    <property type="evidence" value="ECO:0007669"/>
    <property type="project" value="InterPro"/>
</dbReference>
<keyword evidence="10" id="KW-1185">Reference proteome</keyword>
<evidence type="ECO:0000256" key="6">
    <source>
        <dbReference type="ARBA" id="ARBA00072506"/>
    </source>
</evidence>
<dbReference type="Pfam" id="PF01193">
    <property type="entry name" value="RNA_pol_L"/>
    <property type="match status" value="1"/>
</dbReference>
<dbReference type="Pfam" id="PF01000">
    <property type="entry name" value="RNA_pol_A_bac"/>
    <property type="match status" value="1"/>
</dbReference>
<dbReference type="PROSITE" id="PS00446">
    <property type="entry name" value="RNA_POL_D_30KD"/>
    <property type="match status" value="1"/>
</dbReference>
<dbReference type="AlphaFoldDB" id="A0A9W8AZB0"/>